<evidence type="ECO:0000256" key="2">
    <source>
        <dbReference type="ARBA" id="ARBA00022692"/>
    </source>
</evidence>
<keyword evidence="3 5" id="KW-1133">Transmembrane helix</keyword>
<proteinExistence type="predicted"/>
<dbReference type="GO" id="GO:0016020">
    <property type="term" value="C:membrane"/>
    <property type="evidence" value="ECO:0007669"/>
    <property type="project" value="UniProtKB-SubCell"/>
</dbReference>
<feature type="transmembrane region" description="Helical" evidence="5">
    <location>
        <begin position="335"/>
        <end position="356"/>
    </location>
</feature>
<feature type="domain" description="Wax synthase" evidence="6">
    <location>
        <begin position="272"/>
        <end position="369"/>
    </location>
</feature>
<comment type="subcellular location">
    <subcellularLocation>
        <location evidence="1">Membrane</location>
        <topology evidence="1">Multi-pass membrane protein</topology>
    </subcellularLocation>
</comment>
<evidence type="ECO:0000256" key="5">
    <source>
        <dbReference type="SAM" id="Phobius"/>
    </source>
</evidence>
<evidence type="ECO:0000256" key="3">
    <source>
        <dbReference type="ARBA" id="ARBA00022989"/>
    </source>
</evidence>
<comment type="caution">
    <text evidence="7">The sequence shown here is derived from an EMBL/GenBank/DDBJ whole genome shotgun (WGS) entry which is preliminary data.</text>
</comment>
<gene>
    <name evidence="7" type="ORF">LEL_06340</name>
</gene>
<reference evidence="7 8" key="1">
    <citation type="journal article" date="2016" name="Genome Biol. Evol.">
        <title>Divergent and convergent evolution of fungal pathogenicity.</title>
        <authorList>
            <person name="Shang Y."/>
            <person name="Xiao G."/>
            <person name="Zheng P."/>
            <person name="Cen K."/>
            <person name="Zhan S."/>
            <person name="Wang C."/>
        </authorList>
    </citation>
    <scope>NUCLEOTIDE SEQUENCE [LARGE SCALE GENOMIC DNA]</scope>
    <source>
        <strain evidence="7 8">RCEF 1005</strain>
    </source>
</reference>
<accession>A0A168GLW7</accession>
<dbReference type="Pfam" id="PF13813">
    <property type="entry name" value="MBOAT_2"/>
    <property type="match status" value="1"/>
</dbReference>
<keyword evidence="4 5" id="KW-0472">Membrane</keyword>
<protein>
    <recommendedName>
        <fullName evidence="6">Wax synthase domain-containing protein</fullName>
    </recommendedName>
</protein>
<evidence type="ECO:0000256" key="4">
    <source>
        <dbReference type="ARBA" id="ARBA00023136"/>
    </source>
</evidence>
<dbReference type="EMBL" id="AZHF01000004">
    <property type="protein sequence ID" value="OAA76656.1"/>
    <property type="molecule type" value="Genomic_DNA"/>
</dbReference>
<feature type="transmembrane region" description="Helical" evidence="5">
    <location>
        <begin position="362"/>
        <end position="380"/>
    </location>
</feature>
<sequence>MHNSTMTTANPSPPMAFDIPKSLVTWDVRSPIIFATQSIITAALICTTRKSSLLRPAVLPVLVWLMFRSWEAAPAFTGQGVLYSFWWVGPYANIFHCMNQLCLYPLDSADIKHEMRLQATRKNAEKANGHTEKTSPGLFSQIWFTSAMLFSFRGIGTTHQISYIPAFPSGAVPSRIRFLTRQCFMILIQYLIMDVLASSPPPPDVVDSWAEGKEWLWISSLNKHAVTTTDLQNRFVGCAMNWFIVGRVMNDIWYRIFSFIFVGLGISKPEQWPPCYGNYNDTCSLRGYFGNMVANKRHLTGRRFWHQTVRWPFQGASSYFTRRILRLPQGVIERYANITVVFFLSGTLHSILDIAFGGQYDPTGSLLCFGLLLPLGIIFEDTAQWAWRRATGVRAGLFGRVVGHLWVALYLALVTPIFNYRLQRIPGNPTYLVPWSVISLMKKTF</sequence>
<dbReference type="Proteomes" id="UP000076881">
    <property type="component" value="Unassembled WGS sequence"/>
</dbReference>
<dbReference type="InterPro" id="IPR032805">
    <property type="entry name" value="Wax_synthase_dom"/>
</dbReference>
<keyword evidence="2 5" id="KW-0812">Transmembrane</keyword>
<dbReference type="OrthoDB" id="4960116at2759"/>
<evidence type="ECO:0000313" key="8">
    <source>
        <dbReference type="Proteomes" id="UP000076881"/>
    </source>
</evidence>
<evidence type="ECO:0000256" key="1">
    <source>
        <dbReference type="ARBA" id="ARBA00004141"/>
    </source>
</evidence>
<name>A0A168GLW7_CORDF</name>
<evidence type="ECO:0000259" key="6">
    <source>
        <dbReference type="Pfam" id="PF13813"/>
    </source>
</evidence>
<keyword evidence="8" id="KW-1185">Reference proteome</keyword>
<dbReference type="AlphaFoldDB" id="A0A168GLW7"/>
<organism evidence="7 8">
    <name type="scientific">Akanthomyces lecanii RCEF 1005</name>
    <dbReference type="NCBI Taxonomy" id="1081108"/>
    <lineage>
        <taxon>Eukaryota</taxon>
        <taxon>Fungi</taxon>
        <taxon>Dikarya</taxon>
        <taxon>Ascomycota</taxon>
        <taxon>Pezizomycotina</taxon>
        <taxon>Sordariomycetes</taxon>
        <taxon>Hypocreomycetidae</taxon>
        <taxon>Hypocreales</taxon>
        <taxon>Cordycipitaceae</taxon>
        <taxon>Akanthomyces</taxon>
        <taxon>Cordyceps confragosa</taxon>
    </lineage>
</organism>
<evidence type="ECO:0000313" key="7">
    <source>
        <dbReference type="EMBL" id="OAA76656.1"/>
    </source>
</evidence>
<feature type="transmembrane region" description="Helical" evidence="5">
    <location>
        <begin position="401"/>
        <end position="422"/>
    </location>
</feature>